<accession>A0A2A4MEX9</accession>
<dbReference type="GO" id="GO:0004807">
    <property type="term" value="F:triose-phosphate isomerase activity"/>
    <property type="evidence" value="ECO:0007669"/>
    <property type="project" value="UniProtKB-UniRule"/>
</dbReference>
<comment type="pathway">
    <text evidence="13 14">Carbohydrate degradation; glycolysis; D-glyceraldehyde 3-phosphate from glycerone phosphate: step 1/1.</text>
</comment>
<dbReference type="GO" id="GO:0005829">
    <property type="term" value="C:cytosol"/>
    <property type="evidence" value="ECO:0007669"/>
    <property type="project" value="TreeGrafter"/>
</dbReference>
<comment type="pathway">
    <text evidence="3">Carbohydrate metabolism; erythritol degradation.</text>
</comment>
<comment type="pathway">
    <text evidence="2 13 14">Carbohydrate biosynthesis; gluconeogenesis.</text>
</comment>
<evidence type="ECO:0000256" key="9">
    <source>
        <dbReference type="ARBA" id="ARBA00022490"/>
    </source>
</evidence>
<comment type="subunit">
    <text evidence="5 13 14">Homodimer.</text>
</comment>
<dbReference type="InterPro" id="IPR000652">
    <property type="entry name" value="Triosephosphate_isomerase"/>
</dbReference>
<dbReference type="UniPathway" id="UPA00138"/>
<keyword evidence="9 13" id="KW-0963">Cytoplasm</keyword>
<evidence type="ECO:0000256" key="10">
    <source>
        <dbReference type="ARBA" id="ARBA00023152"/>
    </source>
</evidence>
<gene>
    <name evidence="13" type="primary">tpiA</name>
    <name evidence="15" type="ORF">COC19_08445</name>
</gene>
<comment type="similarity">
    <text evidence="4 13 14">Belongs to the triosephosphate isomerase family.</text>
</comment>
<dbReference type="GO" id="GO:0019563">
    <property type="term" value="P:glycerol catabolic process"/>
    <property type="evidence" value="ECO:0007669"/>
    <property type="project" value="TreeGrafter"/>
</dbReference>
<feature type="binding site" evidence="13">
    <location>
        <begin position="238"/>
        <end position="239"/>
    </location>
    <ligand>
        <name>substrate</name>
    </ligand>
</feature>
<evidence type="ECO:0000313" key="16">
    <source>
        <dbReference type="Proteomes" id="UP000218172"/>
    </source>
</evidence>
<sequence>MRRNFVAGNWKMHGSKQAVKDLLTGIEAELDSVNESTEIVVCPSNLHIGLVESLRQSSRVLLGAQDCHAKELGAYTGDTSAVMLAEHGVDYVIVGHSERRQYYAESDSDVAEKFMAVQAAGLSPILCVGESLQQYQAGLSQQTVLAQLDAVIDLASIEAFANAVVAYEPVWAIGTGHTATPEQAQAVHGVIRQRIAESAANFSNNIAAGLRIIYGGSVNSGNAVELFAQQDIDGGLVGGASLKPTEFISICKSVD</sequence>
<name>A0A2A4MEX9_9GAMM</name>
<evidence type="ECO:0000256" key="13">
    <source>
        <dbReference type="HAMAP-Rule" id="MF_00147"/>
    </source>
</evidence>
<dbReference type="PANTHER" id="PTHR21139">
    <property type="entry name" value="TRIOSEPHOSPHATE ISOMERASE"/>
    <property type="match status" value="1"/>
</dbReference>
<reference evidence="16" key="1">
    <citation type="submission" date="2017-08" db="EMBL/GenBank/DDBJ databases">
        <title>A dynamic microbial community with high functional redundancy inhabits the cold, oxic subseafloor aquifer.</title>
        <authorList>
            <person name="Tully B.J."/>
            <person name="Wheat C.G."/>
            <person name="Glazer B.T."/>
            <person name="Huber J.A."/>
        </authorList>
    </citation>
    <scope>NUCLEOTIDE SEQUENCE [LARGE SCALE GENOMIC DNA]</scope>
</reference>
<dbReference type="PANTHER" id="PTHR21139:SF42">
    <property type="entry name" value="TRIOSEPHOSPHATE ISOMERASE"/>
    <property type="match status" value="1"/>
</dbReference>
<comment type="function">
    <text evidence="12 13">Involved in the gluconeogenesis. Catalyzes stereospecifically the conversion of dihydroxyacetone phosphate (DHAP) to D-glyceraldehyde-3-phosphate (G3P).</text>
</comment>
<dbReference type="EC" id="5.3.1.1" evidence="6 13"/>
<dbReference type="Gene3D" id="3.20.20.70">
    <property type="entry name" value="Aldolase class I"/>
    <property type="match status" value="1"/>
</dbReference>
<dbReference type="AlphaFoldDB" id="A0A2A4MEX9"/>
<feature type="active site" description="Electrophile" evidence="13">
    <location>
        <position position="96"/>
    </location>
</feature>
<dbReference type="Pfam" id="PF00121">
    <property type="entry name" value="TIM"/>
    <property type="match status" value="1"/>
</dbReference>
<dbReference type="InterPro" id="IPR020861">
    <property type="entry name" value="Triosephosphate_isomerase_AS"/>
</dbReference>
<dbReference type="PROSITE" id="PS51440">
    <property type="entry name" value="TIM_2"/>
    <property type="match status" value="1"/>
</dbReference>
<dbReference type="PROSITE" id="PS00171">
    <property type="entry name" value="TIM_1"/>
    <property type="match status" value="1"/>
</dbReference>
<evidence type="ECO:0000256" key="14">
    <source>
        <dbReference type="RuleBase" id="RU363013"/>
    </source>
</evidence>
<evidence type="ECO:0000256" key="4">
    <source>
        <dbReference type="ARBA" id="ARBA00007422"/>
    </source>
</evidence>
<comment type="caution">
    <text evidence="15">The sequence shown here is derived from an EMBL/GenBank/DDBJ whole genome shotgun (WGS) entry which is preliminary data.</text>
</comment>
<evidence type="ECO:0000256" key="1">
    <source>
        <dbReference type="ARBA" id="ARBA00000474"/>
    </source>
</evidence>
<evidence type="ECO:0000256" key="12">
    <source>
        <dbReference type="ARBA" id="ARBA00055680"/>
    </source>
</evidence>
<protein>
    <recommendedName>
        <fullName evidence="7 13">Triosephosphate isomerase</fullName>
        <shortName evidence="13">TIM</shortName>
        <shortName evidence="13">TPI</shortName>
        <ecNumber evidence="6 13">5.3.1.1</ecNumber>
    </recommendedName>
    <alternativeName>
        <fullName evidence="13">Triose-phosphate isomerase</fullName>
    </alternativeName>
</protein>
<evidence type="ECO:0000256" key="8">
    <source>
        <dbReference type="ARBA" id="ARBA00022432"/>
    </source>
</evidence>
<keyword evidence="8 13" id="KW-0312">Gluconeogenesis</keyword>
<dbReference type="Proteomes" id="UP000218172">
    <property type="component" value="Unassembled WGS sequence"/>
</dbReference>
<organism evidence="15 16">
    <name type="scientific">SAR86 cluster bacterium</name>
    <dbReference type="NCBI Taxonomy" id="2030880"/>
    <lineage>
        <taxon>Bacteria</taxon>
        <taxon>Pseudomonadati</taxon>
        <taxon>Pseudomonadota</taxon>
        <taxon>Gammaproteobacteria</taxon>
        <taxon>SAR86 cluster</taxon>
    </lineage>
</organism>
<keyword evidence="11 13" id="KW-0413">Isomerase</keyword>
<evidence type="ECO:0000256" key="6">
    <source>
        <dbReference type="ARBA" id="ARBA00011940"/>
    </source>
</evidence>
<evidence type="ECO:0000256" key="2">
    <source>
        <dbReference type="ARBA" id="ARBA00004742"/>
    </source>
</evidence>
<feature type="binding site" evidence="13">
    <location>
        <begin position="9"/>
        <end position="11"/>
    </location>
    <ligand>
        <name>substrate</name>
    </ligand>
</feature>
<evidence type="ECO:0000256" key="7">
    <source>
        <dbReference type="ARBA" id="ARBA00019397"/>
    </source>
</evidence>
<evidence type="ECO:0000313" key="15">
    <source>
        <dbReference type="EMBL" id="PCH58482.1"/>
    </source>
</evidence>
<keyword evidence="10 13" id="KW-0324">Glycolysis</keyword>
<feature type="active site" description="Proton acceptor" evidence="13">
    <location>
        <position position="168"/>
    </location>
</feature>
<dbReference type="GO" id="GO:0006094">
    <property type="term" value="P:gluconeogenesis"/>
    <property type="evidence" value="ECO:0007669"/>
    <property type="project" value="UniProtKB-UniRule"/>
</dbReference>
<dbReference type="EMBL" id="NVQR01000162">
    <property type="protein sequence ID" value="PCH58482.1"/>
    <property type="molecule type" value="Genomic_DNA"/>
</dbReference>
<dbReference type="SUPFAM" id="SSF51351">
    <property type="entry name" value="Triosephosphate isomerase (TIM)"/>
    <property type="match status" value="1"/>
</dbReference>
<dbReference type="FunFam" id="3.20.20.70:FF:000020">
    <property type="entry name" value="Triosephosphate isomerase"/>
    <property type="match status" value="1"/>
</dbReference>
<dbReference type="InterPro" id="IPR022896">
    <property type="entry name" value="TrioseP_Isoase_bac/euk"/>
</dbReference>
<comment type="subcellular location">
    <subcellularLocation>
        <location evidence="13 14">Cytoplasm</location>
    </subcellularLocation>
</comment>
<evidence type="ECO:0000256" key="5">
    <source>
        <dbReference type="ARBA" id="ARBA00011738"/>
    </source>
</evidence>
<dbReference type="InterPro" id="IPR035990">
    <property type="entry name" value="TIM_sf"/>
</dbReference>
<dbReference type="HAMAP" id="MF_00147_B">
    <property type="entry name" value="TIM_B"/>
    <property type="match status" value="1"/>
</dbReference>
<feature type="binding site" evidence="13">
    <location>
        <position position="174"/>
    </location>
    <ligand>
        <name>substrate</name>
    </ligand>
</feature>
<dbReference type="InterPro" id="IPR013785">
    <property type="entry name" value="Aldolase_TIM"/>
</dbReference>
<comment type="catalytic activity">
    <reaction evidence="1 13 14">
        <text>D-glyceraldehyde 3-phosphate = dihydroxyacetone phosphate</text>
        <dbReference type="Rhea" id="RHEA:18585"/>
        <dbReference type="ChEBI" id="CHEBI:57642"/>
        <dbReference type="ChEBI" id="CHEBI:59776"/>
        <dbReference type="EC" id="5.3.1.1"/>
    </reaction>
</comment>
<dbReference type="NCBIfam" id="TIGR00419">
    <property type="entry name" value="tim"/>
    <property type="match status" value="1"/>
</dbReference>
<feature type="binding site" evidence="13">
    <location>
        <position position="217"/>
    </location>
    <ligand>
        <name>substrate</name>
    </ligand>
</feature>
<evidence type="ECO:0000256" key="3">
    <source>
        <dbReference type="ARBA" id="ARBA00004939"/>
    </source>
</evidence>
<proteinExistence type="inferred from homology"/>
<dbReference type="GO" id="GO:0006096">
    <property type="term" value="P:glycolytic process"/>
    <property type="evidence" value="ECO:0007669"/>
    <property type="project" value="UniProtKB-UniRule"/>
</dbReference>
<dbReference type="UniPathway" id="UPA00109">
    <property type="reaction ID" value="UER00189"/>
</dbReference>
<dbReference type="CDD" id="cd00311">
    <property type="entry name" value="TIM"/>
    <property type="match status" value="1"/>
</dbReference>
<evidence type="ECO:0000256" key="11">
    <source>
        <dbReference type="ARBA" id="ARBA00023235"/>
    </source>
</evidence>
<dbReference type="GO" id="GO:0046166">
    <property type="term" value="P:glyceraldehyde-3-phosphate biosynthetic process"/>
    <property type="evidence" value="ECO:0007669"/>
    <property type="project" value="TreeGrafter"/>
</dbReference>